<proteinExistence type="predicted"/>
<keyword evidence="3" id="KW-1185">Reference proteome</keyword>
<protein>
    <submittedName>
        <fullName evidence="2">F-box/kelch-repeat protein</fullName>
    </submittedName>
</protein>
<organism evidence="2 3">
    <name type="scientific">Dorcoceras hygrometricum</name>
    <dbReference type="NCBI Taxonomy" id="472368"/>
    <lineage>
        <taxon>Eukaryota</taxon>
        <taxon>Viridiplantae</taxon>
        <taxon>Streptophyta</taxon>
        <taxon>Embryophyta</taxon>
        <taxon>Tracheophyta</taxon>
        <taxon>Spermatophyta</taxon>
        <taxon>Magnoliopsida</taxon>
        <taxon>eudicotyledons</taxon>
        <taxon>Gunneridae</taxon>
        <taxon>Pentapetalae</taxon>
        <taxon>asterids</taxon>
        <taxon>lamiids</taxon>
        <taxon>Lamiales</taxon>
        <taxon>Gesneriaceae</taxon>
        <taxon>Didymocarpoideae</taxon>
        <taxon>Trichosporeae</taxon>
        <taxon>Loxocarpinae</taxon>
        <taxon>Dorcoceras</taxon>
    </lineage>
</organism>
<evidence type="ECO:0000313" key="3">
    <source>
        <dbReference type="Proteomes" id="UP000250235"/>
    </source>
</evidence>
<evidence type="ECO:0000313" key="2">
    <source>
        <dbReference type="EMBL" id="KZV56877.1"/>
    </source>
</evidence>
<evidence type="ECO:0000256" key="1">
    <source>
        <dbReference type="SAM" id="MobiDB-lite"/>
    </source>
</evidence>
<feature type="compositionally biased region" description="Basic and acidic residues" evidence="1">
    <location>
        <begin position="63"/>
        <end position="75"/>
    </location>
</feature>
<name>A0A2Z7DCG4_9LAMI</name>
<dbReference type="AlphaFoldDB" id="A0A2Z7DCG4"/>
<reference evidence="2 3" key="1">
    <citation type="journal article" date="2015" name="Proc. Natl. Acad. Sci. U.S.A.">
        <title>The resurrection genome of Boea hygrometrica: A blueprint for survival of dehydration.</title>
        <authorList>
            <person name="Xiao L."/>
            <person name="Yang G."/>
            <person name="Zhang L."/>
            <person name="Yang X."/>
            <person name="Zhao S."/>
            <person name="Ji Z."/>
            <person name="Zhou Q."/>
            <person name="Hu M."/>
            <person name="Wang Y."/>
            <person name="Chen M."/>
            <person name="Xu Y."/>
            <person name="Jin H."/>
            <person name="Xiao X."/>
            <person name="Hu G."/>
            <person name="Bao F."/>
            <person name="Hu Y."/>
            <person name="Wan P."/>
            <person name="Li L."/>
            <person name="Deng X."/>
            <person name="Kuang T."/>
            <person name="Xiang C."/>
            <person name="Zhu J.K."/>
            <person name="Oliver M.J."/>
            <person name="He Y."/>
        </authorList>
    </citation>
    <scope>NUCLEOTIDE SEQUENCE [LARGE SCALE GENOMIC DNA]</scope>
    <source>
        <strain evidence="3">cv. XS01</strain>
    </source>
</reference>
<feature type="compositionally biased region" description="Basic and acidic residues" evidence="1">
    <location>
        <begin position="1"/>
        <end position="17"/>
    </location>
</feature>
<sequence>MPPKRRDQTDKNKKIENMPELEELPTTNEELQDISVQNMVDCIEGHSHGHATAKQPVEPQEEIPEKNTVEMEEASKMVSEANSKERGHLKKYKPKEGAWGAKMADHNIPRFVLPSNNEVDTVWKLARHNKFPKALTKTQKMRMLRERAAAKREITGEVVSRSMFCRKSTEYKSSIDSSSEDDT</sequence>
<accession>A0A2Z7DCG4</accession>
<dbReference type="Proteomes" id="UP000250235">
    <property type="component" value="Unassembled WGS sequence"/>
</dbReference>
<dbReference type="EMBL" id="KQ987756">
    <property type="protein sequence ID" value="KZV56877.1"/>
    <property type="molecule type" value="Genomic_DNA"/>
</dbReference>
<gene>
    <name evidence="2" type="ORF">F511_26119</name>
</gene>
<feature type="region of interest" description="Disordered" evidence="1">
    <location>
        <begin position="1"/>
        <end position="93"/>
    </location>
</feature>